<evidence type="ECO:0008006" key="3">
    <source>
        <dbReference type="Google" id="ProtNLM"/>
    </source>
</evidence>
<protein>
    <recommendedName>
        <fullName evidence="3">DUF885 domain-containing protein</fullName>
    </recommendedName>
</protein>
<comment type="caution">
    <text evidence="1">The sequence shown here is derived from an EMBL/GenBank/DDBJ whole genome shotgun (WGS) entry which is preliminary data.</text>
</comment>
<evidence type="ECO:0000313" key="1">
    <source>
        <dbReference type="EMBL" id="MBB5918872.1"/>
    </source>
</evidence>
<dbReference type="EMBL" id="JACHIT010000002">
    <property type="protein sequence ID" value="MBB5918872.1"/>
    <property type="molecule type" value="Genomic_DNA"/>
</dbReference>
<dbReference type="Proteomes" id="UP000540412">
    <property type="component" value="Unassembled WGS sequence"/>
</dbReference>
<evidence type="ECO:0000313" key="2">
    <source>
        <dbReference type="Proteomes" id="UP000540412"/>
    </source>
</evidence>
<sequence>MDVLRDFAMLALRIDRLVTEHPVGSWILDYRGPEDLRVRVANEPAAEPAALVQDAEDLCAAVRDEDPALAEQVEALRTIARRLNGERLSLREQVRGMLGLEAEWIGDDVLGEAHRLLDEGLPRSGGTLADRMHAWRAAHSLPPGHTERLAELIRAALAETRLRTEALLPLPGHIDVTVEFTPGPFRGLHLGGASGIVFVDGDLPFNLADLLQVVAHESIPGHICEYMLKEMDQGHRPDTQVRFMPSPASVVSEGIGLHAPQEVFPDDSAQRWLLDNVEELHPDSSDFAKIHRARTLLWGAYCNAALLVADGKSWAEVRAYLADTALASDDELAFMVNFLGTPFTEPYIFSYYHGWRLLEPHLSDPGFLEKVLTEQLPVSSLLT</sequence>
<organism evidence="1 2">
    <name type="scientific">Nocardia transvalensis</name>
    <dbReference type="NCBI Taxonomy" id="37333"/>
    <lineage>
        <taxon>Bacteria</taxon>
        <taxon>Bacillati</taxon>
        <taxon>Actinomycetota</taxon>
        <taxon>Actinomycetes</taxon>
        <taxon>Mycobacteriales</taxon>
        <taxon>Nocardiaceae</taxon>
        <taxon>Nocardia</taxon>
    </lineage>
</organism>
<name>A0A7W9UMY9_9NOCA</name>
<proteinExistence type="predicted"/>
<keyword evidence="2" id="KW-1185">Reference proteome</keyword>
<accession>A0A7W9UMY9</accession>
<reference evidence="1 2" key="1">
    <citation type="submission" date="2020-08" db="EMBL/GenBank/DDBJ databases">
        <title>Sequencing the genomes of 1000 actinobacteria strains.</title>
        <authorList>
            <person name="Klenk H.-P."/>
        </authorList>
    </citation>
    <scope>NUCLEOTIDE SEQUENCE [LARGE SCALE GENOMIC DNA]</scope>
    <source>
        <strain evidence="1 2">DSM 43582</strain>
    </source>
</reference>
<gene>
    <name evidence="1" type="ORF">BJY24_007784</name>
</gene>
<dbReference type="AlphaFoldDB" id="A0A7W9UMY9"/>